<dbReference type="GO" id="GO:0003677">
    <property type="term" value="F:DNA binding"/>
    <property type="evidence" value="ECO:0007669"/>
    <property type="project" value="UniProtKB-KW"/>
</dbReference>
<dbReference type="GO" id="GO:0003700">
    <property type="term" value="F:DNA-binding transcription factor activity"/>
    <property type="evidence" value="ECO:0007669"/>
    <property type="project" value="InterPro"/>
</dbReference>
<dbReference type="InterPro" id="IPR036390">
    <property type="entry name" value="WH_DNA-bd_sf"/>
</dbReference>
<keyword evidence="9" id="KW-1185">Reference proteome</keyword>
<dbReference type="PANTHER" id="PTHR30579:SF7">
    <property type="entry name" value="HTH-TYPE TRANSCRIPTIONAL REGULATOR LRHA-RELATED"/>
    <property type="match status" value="1"/>
</dbReference>
<sequence>MRPLDLDLLRSFTVAIDSGSLSKAAPHLCRSQSALSEQLRKLEAFTGVTLLERGKKGVRPTPAGQRLMAHARELLALSDRALEDVRGVTFAGELRLAITDYFLPGSIAELLKQLRLSYPRLRVHVSVRKSLQIEGGADVGDFDIGLSMRILDGRSFPEGIPVRREALHWVSASGLEPKGEEDSVLPLLVLPEGCSLQRLTRETLDAHKVPYVIAHSASGVAGLQSALMAGLGVACLNASAVPLGAEVCRPALRLPTLPDVEFSLLPARAGESHLVGAVREMLASKFGRGVTNP</sequence>
<dbReference type="SUPFAM" id="SSF53850">
    <property type="entry name" value="Periplasmic binding protein-like II"/>
    <property type="match status" value="1"/>
</dbReference>
<dbReference type="FunFam" id="1.10.10.10:FF:000001">
    <property type="entry name" value="LysR family transcriptional regulator"/>
    <property type="match status" value="1"/>
</dbReference>
<dbReference type="Proteomes" id="UP000648914">
    <property type="component" value="Unassembled WGS sequence"/>
</dbReference>
<evidence type="ECO:0000256" key="4">
    <source>
        <dbReference type="ARBA" id="ARBA00023163"/>
    </source>
</evidence>
<accession>A0AAX3I7U0</accession>
<dbReference type="Pfam" id="PF03466">
    <property type="entry name" value="LysR_substrate"/>
    <property type="match status" value="1"/>
</dbReference>
<name>A0AAX3I7U0_9PSED</name>
<dbReference type="EMBL" id="LR590482">
    <property type="protein sequence ID" value="VTQ95389.1"/>
    <property type="molecule type" value="Genomic_DNA"/>
</dbReference>
<dbReference type="InterPro" id="IPR036388">
    <property type="entry name" value="WH-like_DNA-bd_sf"/>
</dbReference>
<dbReference type="Proteomes" id="UP000306562">
    <property type="component" value="Chromosome"/>
</dbReference>
<dbReference type="SUPFAM" id="SSF46785">
    <property type="entry name" value="Winged helix' DNA-binding domain"/>
    <property type="match status" value="1"/>
</dbReference>
<protein>
    <submittedName>
        <fullName evidence="7">HTH-type transcriptional regulator LrhA</fullName>
    </submittedName>
    <submittedName>
        <fullName evidence="6">LysR family transcriptional regulator</fullName>
    </submittedName>
</protein>
<gene>
    <name evidence="7" type="primary">lrhA</name>
    <name evidence="7" type="ORF">NCTC10696_01643</name>
    <name evidence="6" type="ORF">YA0852_03440</name>
</gene>
<dbReference type="InterPro" id="IPR050176">
    <property type="entry name" value="LTTR"/>
</dbReference>
<dbReference type="PANTHER" id="PTHR30579">
    <property type="entry name" value="TRANSCRIPTIONAL REGULATOR"/>
    <property type="match status" value="1"/>
</dbReference>
<evidence type="ECO:0000313" key="9">
    <source>
        <dbReference type="Proteomes" id="UP000648914"/>
    </source>
</evidence>
<dbReference type="AlphaFoldDB" id="A0AAX3I7U0"/>
<dbReference type="Gene3D" id="1.10.10.10">
    <property type="entry name" value="Winged helix-like DNA-binding domain superfamily/Winged helix DNA-binding domain"/>
    <property type="match status" value="1"/>
</dbReference>
<dbReference type="Pfam" id="PF00126">
    <property type="entry name" value="HTH_1"/>
    <property type="match status" value="1"/>
</dbReference>
<dbReference type="RefSeq" id="WP_082636710.1">
    <property type="nucleotide sequence ID" value="NZ_CBCSGQ010000026.1"/>
</dbReference>
<organism evidence="7 8">
    <name type="scientific">Pseudomonas synxantha</name>
    <dbReference type="NCBI Taxonomy" id="47883"/>
    <lineage>
        <taxon>Bacteria</taxon>
        <taxon>Pseudomonadati</taxon>
        <taxon>Pseudomonadota</taxon>
        <taxon>Gammaproteobacteria</taxon>
        <taxon>Pseudomonadales</taxon>
        <taxon>Pseudomonadaceae</taxon>
        <taxon>Pseudomonas</taxon>
    </lineage>
</organism>
<evidence type="ECO:0000313" key="7">
    <source>
        <dbReference type="EMBL" id="VTQ95389.1"/>
    </source>
</evidence>
<keyword evidence="3" id="KW-0238">DNA-binding</keyword>
<evidence type="ECO:0000256" key="2">
    <source>
        <dbReference type="ARBA" id="ARBA00023015"/>
    </source>
</evidence>
<dbReference type="EMBL" id="JAEILG010000007">
    <property type="protein sequence ID" value="MBI6563171.1"/>
    <property type="molecule type" value="Genomic_DNA"/>
</dbReference>
<evidence type="ECO:0000313" key="6">
    <source>
        <dbReference type="EMBL" id="MBI6563171.1"/>
    </source>
</evidence>
<evidence type="ECO:0000313" key="8">
    <source>
        <dbReference type="Proteomes" id="UP000306562"/>
    </source>
</evidence>
<evidence type="ECO:0000256" key="3">
    <source>
        <dbReference type="ARBA" id="ARBA00023125"/>
    </source>
</evidence>
<dbReference type="Gene3D" id="3.40.190.10">
    <property type="entry name" value="Periplasmic binding protein-like II"/>
    <property type="match status" value="2"/>
</dbReference>
<evidence type="ECO:0000259" key="5">
    <source>
        <dbReference type="PROSITE" id="PS50931"/>
    </source>
</evidence>
<proteinExistence type="inferred from homology"/>
<dbReference type="PROSITE" id="PS50931">
    <property type="entry name" value="HTH_LYSR"/>
    <property type="match status" value="1"/>
</dbReference>
<evidence type="ECO:0000256" key="1">
    <source>
        <dbReference type="ARBA" id="ARBA00009437"/>
    </source>
</evidence>
<dbReference type="GeneID" id="61831814"/>
<feature type="domain" description="HTH lysR-type" evidence="5">
    <location>
        <begin position="4"/>
        <end position="61"/>
    </location>
</feature>
<reference evidence="6 9" key="2">
    <citation type="submission" date="2020-12" db="EMBL/GenBank/DDBJ databases">
        <title>Comparative genomic insights into the epidemiology and virulence of plant pathogenic Pseudomonads from Turkey.</title>
        <authorList>
            <person name="Dillon M."/>
            <person name="Ruiz-Bedoya T."/>
            <person name="Bendalovic-Torma C."/>
            <person name="Guttman K.M."/>
            <person name="Kwak H."/>
            <person name="Middleton M.A."/>
            <person name="Wang P.W."/>
            <person name="Horuz S."/>
            <person name="Aysan Y."/>
            <person name="Guttman D.S."/>
        </authorList>
    </citation>
    <scope>NUCLEOTIDE SEQUENCE [LARGE SCALE GENOMIC DNA]</scope>
    <source>
        <strain evidence="6 9">S5_IA_2b</strain>
    </source>
</reference>
<keyword evidence="2" id="KW-0805">Transcription regulation</keyword>
<dbReference type="InterPro" id="IPR000847">
    <property type="entry name" value="LysR_HTH_N"/>
</dbReference>
<comment type="similarity">
    <text evidence="1">Belongs to the LysR transcriptional regulatory family.</text>
</comment>
<reference evidence="7 8" key="1">
    <citation type="submission" date="2019-05" db="EMBL/GenBank/DDBJ databases">
        <authorList>
            <consortium name="Pathogen Informatics"/>
        </authorList>
    </citation>
    <scope>NUCLEOTIDE SEQUENCE [LARGE SCALE GENOMIC DNA]</scope>
    <source>
        <strain evidence="7 8">NCTC10696</strain>
    </source>
</reference>
<dbReference type="InterPro" id="IPR005119">
    <property type="entry name" value="LysR_subst-bd"/>
</dbReference>
<keyword evidence="4" id="KW-0804">Transcription</keyword>